<reference evidence="2" key="2">
    <citation type="journal article" date="2021" name="PeerJ">
        <title>Extensive microbial diversity within the chicken gut microbiome revealed by metagenomics and culture.</title>
        <authorList>
            <person name="Gilroy R."/>
            <person name="Ravi A."/>
            <person name="Getino M."/>
            <person name="Pursley I."/>
            <person name="Horton D.L."/>
            <person name="Alikhan N.F."/>
            <person name="Baker D."/>
            <person name="Gharbi K."/>
            <person name="Hall N."/>
            <person name="Watson M."/>
            <person name="Adriaenssens E.M."/>
            <person name="Foster-Nyarko E."/>
            <person name="Jarju S."/>
            <person name="Secka A."/>
            <person name="Antonio M."/>
            <person name="Oren A."/>
            <person name="Chaudhuri R.R."/>
            <person name="La Ragione R."/>
            <person name="Hildebrand F."/>
            <person name="Pallen M.J."/>
        </authorList>
    </citation>
    <scope>NUCLEOTIDE SEQUENCE</scope>
    <source>
        <strain evidence="2">B3-2255</strain>
    </source>
</reference>
<accession>A0A9D9J1G7</accession>
<evidence type="ECO:0000256" key="1">
    <source>
        <dbReference type="SAM" id="Coils"/>
    </source>
</evidence>
<feature type="coiled-coil region" evidence="1">
    <location>
        <begin position="76"/>
        <end position="103"/>
    </location>
</feature>
<organism evidence="2 3">
    <name type="scientific">Candidatus Merdivivens faecigallinarum</name>
    <dbReference type="NCBI Taxonomy" id="2840871"/>
    <lineage>
        <taxon>Bacteria</taxon>
        <taxon>Pseudomonadati</taxon>
        <taxon>Bacteroidota</taxon>
        <taxon>Bacteroidia</taxon>
        <taxon>Bacteroidales</taxon>
        <taxon>Muribaculaceae</taxon>
        <taxon>Muribaculaceae incertae sedis</taxon>
        <taxon>Candidatus Merdivivens</taxon>
    </lineage>
</organism>
<sequence length="140" mass="16419">MRKSEESSDSDRSLQKFLRKRDARVLREYYSGVPAETLHRRYGMSLKRIKELSEQYRSGKIDIFDERDKYAIEMSRKDDKERIRKLESKVRSLESAVKMSNIKIEGYEYMLSQLKEEEGIDLLKKAGAGRSANSSRATKK</sequence>
<reference evidence="2" key="1">
    <citation type="submission" date="2020-10" db="EMBL/GenBank/DDBJ databases">
        <authorList>
            <person name="Gilroy R."/>
        </authorList>
    </citation>
    <scope>NUCLEOTIDE SEQUENCE</scope>
    <source>
        <strain evidence="2">B3-2255</strain>
    </source>
</reference>
<keyword evidence="1" id="KW-0175">Coiled coil</keyword>
<protein>
    <submittedName>
        <fullName evidence="2">Uncharacterized protein</fullName>
    </submittedName>
</protein>
<dbReference type="AlphaFoldDB" id="A0A9D9J1G7"/>
<evidence type="ECO:0000313" key="3">
    <source>
        <dbReference type="Proteomes" id="UP000823772"/>
    </source>
</evidence>
<name>A0A9D9J1G7_9BACT</name>
<evidence type="ECO:0000313" key="2">
    <source>
        <dbReference type="EMBL" id="MBO8482034.1"/>
    </source>
</evidence>
<gene>
    <name evidence="2" type="ORF">IAC87_05755</name>
</gene>
<comment type="caution">
    <text evidence="2">The sequence shown here is derived from an EMBL/GenBank/DDBJ whole genome shotgun (WGS) entry which is preliminary data.</text>
</comment>
<dbReference type="Proteomes" id="UP000823772">
    <property type="component" value="Unassembled WGS sequence"/>
</dbReference>
<dbReference type="EMBL" id="JADILY010000119">
    <property type="protein sequence ID" value="MBO8482034.1"/>
    <property type="molecule type" value="Genomic_DNA"/>
</dbReference>
<proteinExistence type="predicted"/>